<dbReference type="InParanoid" id="A0A0H2RMI9"/>
<dbReference type="AlphaFoldDB" id="A0A0H2RMI9"/>
<name>A0A0H2RMI9_9AGAM</name>
<dbReference type="OrthoDB" id="3249523at2759"/>
<feature type="chain" id="PRO_5005201948" evidence="1">
    <location>
        <begin position="24"/>
        <end position="222"/>
    </location>
</feature>
<keyword evidence="1" id="KW-0732">Signal</keyword>
<evidence type="ECO:0000313" key="2">
    <source>
        <dbReference type="EMBL" id="KLO13170.1"/>
    </source>
</evidence>
<evidence type="ECO:0000256" key="1">
    <source>
        <dbReference type="SAM" id="SignalP"/>
    </source>
</evidence>
<proteinExistence type="predicted"/>
<evidence type="ECO:0000313" key="3">
    <source>
        <dbReference type="Proteomes" id="UP000053477"/>
    </source>
</evidence>
<protein>
    <submittedName>
        <fullName evidence="2">Uncharacterized protein</fullName>
    </submittedName>
</protein>
<gene>
    <name evidence="2" type="ORF">SCHPADRAFT_380738</name>
</gene>
<sequence>MKFLSSRAISVVLLVAASASASALSVVHARRSVGAYECPTAQIVQSQTIKVGEENVNLTTYVCLDQSLRHVRRENSAAESVTADAKRSSSSDPLGALLQRDDALPVIGCKELSASQCQCDVGNFFCDCYNAGGGTPEPGDCSILADLLPGIDDPPTIIIQPDEIVSADFQTCRFQIVNFGPLAVEFCWDVVGITGMVPSQQCLEDGGVQCSAKDGEFEFFFF</sequence>
<reference evidence="2 3" key="1">
    <citation type="submission" date="2015-04" db="EMBL/GenBank/DDBJ databases">
        <title>Complete genome sequence of Schizopora paradoxa KUC8140, a cosmopolitan wood degrader in East Asia.</title>
        <authorList>
            <consortium name="DOE Joint Genome Institute"/>
            <person name="Min B."/>
            <person name="Park H."/>
            <person name="Jang Y."/>
            <person name="Kim J.-J."/>
            <person name="Kim K.H."/>
            <person name="Pangilinan J."/>
            <person name="Lipzen A."/>
            <person name="Riley R."/>
            <person name="Grigoriev I.V."/>
            <person name="Spatafora J.W."/>
            <person name="Choi I.-G."/>
        </authorList>
    </citation>
    <scope>NUCLEOTIDE SEQUENCE [LARGE SCALE GENOMIC DNA]</scope>
    <source>
        <strain evidence="2 3">KUC8140</strain>
    </source>
</reference>
<feature type="signal peptide" evidence="1">
    <location>
        <begin position="1"/>
        <end position="23"/>
    </location>
</feature>
<keyword evidence="3" id="KW-1185">Reference proteome</keyword>
<dbReference type="Proteomes" id="UP000053477">
    <property type="component" value="Unassembled WGS sequence"/>
</dbReference>
<dbReference type="EMBL" id="KQ085964">
    <property type="protein sequence ID" value="KLO13170.1"/>
    <property type="molecule type" value="Genomic_DNA"/>
</dbReference>
<organism evidence="2 3">
    <name type="scientific">Schizopora paradoxa</name>
    <dbReference type="NCBI Taxonomy" id="27342"/>
    <lineage>
        <taxon>Eukaryota</taxon>
        <taxon>Fungi</taxon>
        <taxon>Dikarya</taxon>
        <taxon>Basidiomycota</taxon>
        <taxon>Agaricomycotina</taxon>
        <taxon>Agaricomycetes</taxon>
        <taxon>Hymenochaetales</taxon>
        <taxon>Schizoporaceae</taxon>
        <taxon>Schizopora</taxon>
    </lineage>
</organism>
<accession>A0A0H2RMI9</accession>